<dbReference type="HAMAP" id="MF_00693">
    <property type="entry name" value="Transcrip_reg_TACO1"/>
    <property type="match status" value="1"/>
</dbReference>
<dbReference type="STRING" id="36849.OXPF_14800"/>
<dbReference type="PANTHER" id="PTHR12532:SF6">
    <property type="entry name" value="TRANSCRIPTIONAL REGULATORY PROTEIN YEBC-RELATED"/>
    <property type="match status" value="1"/>
</dbReference>
<dbReference type="FunFam" id="3.30.70.980:FF:000002">
    <property type="entry name" value="Probable transcriptional regulatory protein YebC"/>
    <property type="match status" value="1"/>
</dbReference>
<dbReference type="RefSeq" id="WP_054874549.1">
    <property type="nucleotide sequence ID" value="NZ_LKET01000028.1"/>
</dbReference>
<dbReference type="Pfam" id="PF01709">
    <property type="entry name" value="Transcrip_reg"/>
    <property type="match status" value="1"/>
</dbReference>
<sequence>MSGHSKWHNIQARKGKQDAARGKIFTKIGKELLVAAKEGGSNPESNSRLKDIIAKAKAANMPSDTINRSIKRGAGELGDVNYEEITYEGYGPGGVAVIVEALTDNKNRSAGNIRHAFEKSGGSLGATGCVTFMFDRKGVLIVEKTDSTDEDEVMMMAIDAGAEDFTPDGDVFEITTSVEDFSNVRQSLEDSGIEFVSAEISMVPQTMVALDNDMAEKIEKMIDRLEDDDDVQNVWHNAEFPEGWGE</sequence>
<dbReference type="Gene3D" id="1.10.10.200">
    <property type="match status" value="1"/>
</dbReference>
<dbReference type="FunFam" id="1.10.10.200:FF:000002">
    <property type="entry name" value="Probable transcriptional regulatory protein CLM62_37755"/>
    <property type="match status" value="1"/>
</dbReference>
<comment type="subcellular location">
    <subcellularLocation>
        <location evidence="6">Cytoplasm</location>
    </subcellularLocation>
</comment>
<dbReference type="NCBIfam" id="NF001030">
    <property type="entry name" value="PRK00110.1"/>
    <property type="match status" value="1"/>
</dbReference>
<dbReference type="Proteomes" id="UP000050326">
    <property type="component" value="Unassembled WGS sequence"/>
</dbReference>
<dbReference type="AlphaFoldDB" id="A0A0P8YYX4"/>
<accession>A0A0P8YYX4</accession>
<dbReference type="PANTHER" id="PTHR12532">
    <property type="entry name" value="TRANSLATIONAL ACTIVATOR OF CYTOCHROME C OXIDASE 1"/>
    <property type="match status" value="1"/>
</dbReference>
<dbReference type="InterPro" id="IPR049083">
    <property type="entry name" value="TACO1_YebC_N"/>
</dbReference>
<keyword evidence="10" id="KW-1185">Reference proteome</keyword>
<comment type="similarity">
    <text evidence="1 6">Belongs to the TACO1 family.</text>
</comment>
<evidence type="ECO:0000256" key="6">
    <source>
        <dbReference type="HAMAP-Rule" id="MF_00693"/>
    </source>
</evidence>
<name>A0A0P8YYX4_9CLOT</name>
<dbReference type="InterPro" id="IPR026564">
    <property type="entry name" value="Transcrip_reg_TACO1-like_dom3"/>
</dbReference>
<dbReference type="InterPro" id="IPR029072">
    <property type="entry name" value="YebC-like"/>
</dbReference>
<keyword evidence="4 6" id="KW-0238">DNA-binding</keyword>
<comment type="caution">
    <text evidence="9">The sequence shown here is derived from an EMBL/GenBank/DDBJ whole genome shotgun (WGS) entry which is preliminary data.</text>
</comment>
<reference evidence="9 10" key="1">
    <citation type="submission" date="2015-09" db="EMBL/GenBank/DDBJ databases">
        <title>Genome sequence of Oxobacter pfennigii DSM 3222.</title>
        <authorList>
            <person name="Poehlein A."/>
            <person name="Bengelsdorf F.R."/>
            <person name="Schiel-Bengelsdorf B."/>
            <person name="Duerre P."/>
            <person name="Daniel R."/>
        </authorList>
    </citation>
    <scope>NUCLEOTIDE SEQUENCE [LARGE SCALE GENOMIC DNA]</scope>
    <source>
        <strain evidence="9 10">DSM 3222</strain>
    </source>
</reference>
<evidence type="ECO:0000256" key="3">
    <source>
        <dbReference type="ARBA" id="ARBA00023015"/>
    </source>
</evidence>
<feature type="domain" description="TACO1/YebC-like second and third" evidence="7">
    <location>
        <begin position="82"/>
        <end position="238"/>
    </location>
</feature>
<dbReference type="NCBIfam" id="NF009044">
    <property type="entry name" value="PRK12378.1"/>
    <property type="match status" value="1"/>
</dbReference>
<dbReference type="OrthoDB" id="9781053at2"/>
<organism evidence="9 10">
    <name type="scientific">Oxobacter pfennigii</name>
    <dbReference type="NCBI Taxonomy" id="36849"/>
    <lineage>
        <taxon>Bacteria</taxon>
        <taxon>Bacillati</taxon>
        <taxon>Bacillota</taxon>
        <taxon>Clostridia</taxon>
        <taxon>Eubacteriales</taxon>
        <taxon>Clostridiaceae</taxon>
        <taxon>Oxobacter</taxon>
    </lineage>
</organism>
<keyword evidence="2 6" id="KW-0963">Cytoplasm</keyword>
<evidence type="ECO:0000313" key="10">
    <source>
        <dbReference type="Proteomes" id="UP000050326"/>
    </source>
</evidence>
<evidence type="ECO:0000259" key="7">
    <source>
        <dbReference type="Pfam" id="PF01709"/>
    </source>
</evidence>
<gene>
    <name evidence="9" type="primary">yebC</name>
    <name evidence="9" type="ORF">OXPF_14800</name>
</gene>
<evidence type="ECO:0000256" key="1">
    <source>
        <dbReference type="ARBA" id="ARBA00008724"/>
    </source>
</evidence>
<evidence type="ECO:0000313" key="9">
    <source>
        <dbReference type="EMBL" id="KPU45002.1"/>
    </source>
</evidence>
<evidence type="ECO:0000256" key="2">
    <source>
        <dbReference type="ARBA" id="ARBA00022490"/>
    </source>
</evidence>
<dbReference type="Pfam" id="PF20772">
    <property type="entry name" value="TACO1_YebC_N"/>
    <property type="match status" value="1"/>
</dbReference>
<evidence type="ECO:0000259" key="8">
    <source>
        <dbReference type="Pfam" id="PF20772"/>
    </source>
</evidence>
<dbReference type="Gene3D" id="3.30.70.980">
    <property type="match status" value="2"/>
</dbReference>
<proteinExistence type="inferred from homology"/>
<dbReference type="PATRIC" id="fig|36849.3.peg.1570"/>
<dbReference type="InterPro" id="IPR048300">
    <property type="entry name" value="TACO1_YebC-like_2nd/3rd_dom"/>
</dbReference>
<protein>
    <recommendedName>
        <fullName evidence="6">Probable transcriptional regulatory protein OXPF_14800</fullName>
    </recommendedName>
</protein>
<dbReference type="GO" id="GO:0005829">
    <property type="term" value="C:cytosol"/>
    <property type="evidence" value="ECO:0007669"/>
    <property type="project" value="TreeGrafter"/>
</dbReference>
<evidence type="ECO:0000256" key="5">
    <source>
        <dbReference type="ARBA" id="ARBA00023163"/>
    </source>
</evidence>
<feature type="domain" description="TACO1/YebC-like N-terminal" evidence="8">
    <location>
        <begin position="5"/>
        <end position="76"/>
    </location>
</feature>
<dbReference type="GO" id="GO:0006355">
    <property type="term" value="P:regulation of DNA-templated transcription"/>
    <property type="evidence" value="ECO:0007669"/>
    <property type="project" value="UniProtKB-UniRule"/>
</dbReference>
<dbReference type="InterPro" id="IPR017856">
    <property type="entry name" value="Integrase-like_N"/>
</dbReference>
<dbReference type="NCBIfam" id="TIGR01033">
    <property type="entry name" value="YebC/PmpR family DNA-binding transcriptional regulator"/>
    <property type="match status" value="1"/>
</dbReference>
<dbReference type="SUPFAM" id="SSF75625">
    <property type="entry name" value="YebC-like"/>
    <property type="match status" value="1"/>
</dbReference>
<dbReference type="GO" id="GO:0003677">
    <property type="term" value="F:DNA binding"/>
    <property type="evidence" value="ECO:0007669"/>
    <property type="project" value="UniProtKB-UniRule"/>
</dbReference>
<keyword evidence="5 6" id="KW-0804">Transcription</keyword>
<evidence type="ECO:0000256" key="4">
    <source>
        <dbReference type="ARBA" id="ARBA00023125"/>
    </source>
</evidence>
<dbReference type="EMBL" id="LKET01000028">
    <property type="protein sequence ID" value="KPU45002.1"/>
    <property type="molecule type" value="Genomic_DNA"/>
</dbReference>
<dbReference type="InterPro" id="IPR002876">
    <property type="entry name" value="Transcrip_reg_TACO1-like"/>
</dbReference>
<keyword evidence="3 6" id="KW-0805">Transcription regulation</keyword>